<feature type="domain" description="Tyr recombinase" evidence="6">
    <location>
        <begin position="210"/>
        <end position="377"/>
    </location>
</feature>
<feature type="compositionally biased region" description="Polar residues" evidence="5">
    <location>
        <begin position="394"/>
        <end position="406"/>
    </location>
</feature>
<dbReference type="GO" id="GO:0015074">
    <property type="term" value="P:DNA integration"/>
    <property type="evidence" value="ECO:0007669"/>
    <property type="project" value="UniProtKB-KW"/>
</dbReference>
<evidence type="ECO:0000259" key="6">
    <source>
        <dbReference type="PROSITE" id="PS51898"/>
    </source>
</evidence>
<proteinExistence type="inferred from homology"/>
<dbReference type="SUPFAM" id="SSF56349">
    <property type="entry name" value="DNA breaking-rejoining enzymes"/>
    <property type="match status" value="1"/>
</dbReference>
<accession>A0A9N8WZ57</accession>
<dbReference type="Proteomes" id="UP000789704">
    <property type="component" value="Unassembled WGS sequence"/>
</dbReference>
<comment type="similarity">
    <text evidence="1">Belongs to the 'phage' integrase family.</text>
</comment>
<dbReference type="Gene3D" id="1.10.150.130">
    <property type="match status" value="1"/>
</dbReference>
<dbReference type="CDD" id="cd00796">
    <property type="entry name" value="INT_Rci_Hp1_C"/>
    <property type="match status" value="1"/>
</dbReference>
<evidence type="ECO:0000256" key="1">
    <source>
        <dbReference type="ARBA" id="ARBA00008857"/>
    </source>
</evidence>
<gene>
    <name evidence="7" type="ORF">LMG31841_00382</name>
</gene>
<dbReference type="GO" id="GO:0006310">
    <property type="term" value="P:DNA recombination"/>
    <property type="evidence" value="ECO:0007669"/>
    <property type="project" value="UniProtKB-KW"/>
</dbReference>
<dbReference type="EMBL" id="CAJQZC010000001">
    <property type="protein sequence ID" value="CAG4887256.1"/>
    <property type="molecule type" value="Genomic_DNA"/>
</dbReference>
<dbReference type="Gene3D" id="1.10.443.10">
    <property type="entry name" value="Intergrase catalytic core"/>
    <property type="match status" value="1"/>
</dbReference>
<dbReference type="PROSITE" id="PS51898">
    <property type="entry name" value="TYR_RECOMBINASE"/>
    <property type="match status" value="1"/>
</dbReference>
<sequence length="458" mass="50515">MASIYRHRNAWQASVTVAGANHKKNFRTRKEAETWAAELHGDLQRAHAPLLGGPAKATVGRMLYEYAHLYTIHKRGAKQEINLINRYLAAASLPTLHLRATEQGGLDLTDAPPPTELPSSFAGLRDRRASSREKTNTFRAGLALLPVTQVSAQTVLRFMSEMRKDGLTDSTIQKELALLKHCFNCAQKHWNWAGFENPMLSVAVPKGGPGRSAVLDEDAEQALFHALGRCDNPFFLPIAQLAIETTGRRGSLLKLRWRDVDLAGRTVTLRLTKAGENQVVPLTQRAVEILSRLPHDGDDGRVFPVTADALDSAWDRATREAGLPDLRFHDLRHVGTTRHARRLRNPQMLKRITGHKTDAMLARYTHLFVDDVLDALDATEPSLMPSLPPDLRGQSASKARATTQARRLNARSRVEHEASHPGTTASTADEQPTPPCGNSSGANGSIVAVDFRNRRRAA</sequence>
<comment type="caution">
    <text evidence="7">The sequence shown here is derived from an EMBL/GenBank/DDBJ whole genome shotgun (WGS) entry which is preliminary data.</text>
</comment>
<name>A0A9N8WZ57_9BURK</name>
<keyword evidence="3" id="KW-0238">DNA-binding</keyword>
<keyword evidence="4" id="KW-0233">DNA recombination</keyword>
<keyword evidence="8" id="KW-1185">Reference proteome</keyword>
<dbReference type="GO" id="GO:0003677">
    <property type="term" value="F:DNA binding"/>
    <property type="evidence" value="ECO:0007669"/>
    <property type="project" value="UniProtKB-KW"/>
</dbReference>
<evidence type="ECO:0000256" key="3">
    <source>
        <dbReference type="ARBA" id="ARBA00023125"/>
    </source>
</evidence>
<protein>
    <recommendedName>
        <fullName evidence="6">Tyr recombinase domain-containing protein</fullName>
    </recommendedName>
</protein>
<dbReference type="InterPro" id="IPR050090">
    <property type="entry name" value="Tyrosine_recombinase_XerCD"/>
</dbReference>
<dbReference type="PANTHER" id="PTHR30349">
    <property type="entry name" value="PHAGE INTEGRASE-RELATED"/>
    <property type="match status" value="1"/>
</dbReference>
<dbReference type="AlphaFoldDB" id="A0A9N8WZ57"/>
<dbReference type="InterPro" id="IPR013762">
    <property type="entry name" value="Integrase-like_cat_sf"/>
</dbReference>
<dbReference type="InterPro" id="IPR011010">
    <property type="entry name" value="DNA_brk_join_enz"/>
</dbReference>
<evidence type="ECO:0000313" key="8">
    <source>
        <dbReference type="Proteomes" id="UP000789704"/>
    </source>
</evidence>
<evidence type="ECO:0000256" key="5">
    <source>
        <dbReference type="SAM" id="MobiDB-lite"/>
    </source>
</evidence>
<dbReference type="InterPro" id="IPR002104">
    <property type="entry name" value="Integrase_catalytic"/>
</dbReference>
<feature type="region of interest" description="Disordered" evidence="5">
    <location>
        <begin position="384"/>
        <end position="458"/>
    </location>
</feature>
<dbReference type="RefSeq" id="WP_228874453.1">
    <property type="nucleotide sequence ID" value="NZ_CAJQYZ010000001.1"/>
</dbReference>
<keyword evidence="2" id="KW-0229">DNA integration</keyword>
<evidence type="ECO:0000313" key="7">
    <source>
        <dbReference type="EMBL" id="CAG4887256.1"/>
    </source>
</evidence>
<evidence type="ECO:0000256" key="4">
    <source>
        <dbReference type="ARBA" id="ARBA00023172"/>
    </source>
</evidence>
<reference evidence="7" key="1">
    <citation type="submission" date="2021-04" db="EMBL/GenBank/DDBJ databases">
        <authorList>
            <person name="Vanwijnsberghe S."/>
        </authorList>
    </citation>
    <scope>NUCLEOTIDE SEQUENCE</scope>
    <source>
        <strain evidence="7">LMG 31841</strain>
    </source>
</reference>
<dbReference type="InterPro" id="IPR010998">
    <property type="entry name" value="Integrase_recombinase_N"/>
</dbReference>
<evidence type="ECO:0000256" key="2">
    <source>
        <dbReference type="ARBA" id="ARBA00022908"/>
    </source>
</evidence>
<organism evidence="7 8">
    <name type="scientific">Paraburkholderia saeva</name>
    <dbReference type="NCBI Taxonomy" id="2777537"/>
    <lineage>
        <taxon>Bacteria</taxon>
        <taxon>Pseudomonadati</taxon>
        <taxon>Pseudomonadota</taxon>
        <taxon>Betaproteobacteria</taxon>
        <taxon>Burkholderiales</taxon>
        <taxon>Burkholderiaceae</taxon>
        <taxon>Paraburkholderia</taxon>
    </lineage>
</organism>
<feature type="compositionally biased region" description="Polar residues" evidence="5">
    <location>
        <begin position="421"/>
        <end position="443"/>
    </location>
</feature>
<dbReference type="PANTHER" id="PTHR30349:SF41">
    <property type="entry name" value="INTEGRASE_RECOMBINASE PROTEIN MJ0367-RELATED"/>
    <property type="match status" value="1"/>
</dbReference>
<dbReference type="Pfam" id="PF00589">
    <property type="entry name" value="Phage_integrase"/>
    <property type="match status" value="1"/>
</dbReference>